<evidence type="ECO:0000256" key="6">
    <source>
        <dbReference type="SAM" id="MobiDB-lite"/>
    </source>
</evidence>
<dbReference type="InterPro" id="IPR006089">
    <property type="entry name" value="Acyl-CoA_DH_CS"/>
</dbReference>
<dbReference type="InterPro" id="IPR006091">
    <property type="entry name" value="Acyl-CoA_Oxase/DH_mid-dom"/>
</dbReference>
<keyword evidence="4 5" id="KW-0274">FAD</keyword>
<dbReference type="Gene3D" id="1.20.140.10">
    <property type="entry name" value="Butyryl-CoA Dehydrogenase, subunit A, domain 3"/>
    <property type="match status" value="1"/>
</dbReference>
<dbReference type="InterPro" id="IPR041504">
    <property type="entry name" value="AidB_N"/>
</dbReference>
<gene>
    <name evidence="10" type="ORF">DEW08_18460</name>
</gene>
<name>A0A2S2CUB5_9PROT</name>
<dbReference type="PROSITE" id="PS00073">
    <property type="entry name" value="ACYL_COA_DH_2"/>
    <property type="match status" value="1"/>
</dbReference>
<evidence type="ECO:0000313" key="11">
    <source>
        <dbReference type="Proteomes" id="UP000245629"/>
    </source>
</evidence>
<evidence type="ECO:0000256" key="1">
    <source>
        <dbReference type="ARBA" id="ARBA00001974"/>
    </source>
</evidence>
<evidence type="ECO:0000256" key="5">
    <source>
        <dbReference type="RuleBase" id="RU362125"/>
    </source>
</evidence>
<dbReference type="NCBIfam" id="NF008594">
    <property type="entry name" value="PRK11561.1"/>
    <property type="match status" value="1"/>
</dbReference>
<dbReference type="AlphaFoldDB" id="A0A2S2CUB5"/>
<dbReference type="PANTHER" id="PTHR42707:SF3">
    <property type="entry name" value="ACYL-COA DEHYDROGENASE AIDB-RELATED"/>
    <property type="match status" value="1"/>
</dbReference>
<evidence type="ECO:0000259" key="7">
    <source>
        <dbReference type="Pfam" id="PF00441"/>
    </source>
</evidence>
<evidence type="ECO:0000256" key="4">
    <source>
        <dbReference type="ARBA" id="ARBA00022827"/>
    </source>
</evidence>
<dbReference type="Gene3D" id="6.10.250.600">
    <property type="match status" value="1"/>
</dbReference>
<evidence type="ECO:0000256" key="3">
    <source>
        <dbReference type="ARBA" id="ARBA00022630"/>
    </source>
</evidence>
<reference evidence="11" key="1">
    <citation type="submission" date="2018-05" db="EMBL/GenBank/DDBJ databases">
        <title>Azospirillum thermophila sp. nov., a novel isolated from hot spring.</title>
        <authorList>
            <person name="Zhao Z."/>
        </authorList>
    </citation>
    <scope>NUCLEOTIDE SEQUENCE [LARGE SCALE GENOMIC DNA]</scope>
    <source>
        <strain evidence="11">CFH 70021</strain>
    </source>
</reference>
<dbReference type="InterPro" id="IPR009075">
    <property type="entry name" value="AcylCo_DH/oxidase_C"/>
</dbReference>
<keyword evidence="11" id="KW-1185">Reference proteome</keyword>
<dbReference type="InterPro" id="IPR009100">
    <property type="entry name" value="AcylCoA_DH/oxidase_NM_dom_sf"/>
</dbReference>
<dbReference type="InterPro" id="IPR052904">
    <property type="entry name" value="Acyl-CoA_dehydrogenase-like"/>
</dbReference>
<keyword evidence="5" id="KW-0560">Oxidoreductase</keyword>
<accession>A0A2S2CUB5</accession>
<dbReference type="PANTHER" id="PTHR42707">
    <property type="entry name" value="ACYL-COA DEHYDROGENASE"/>
    <property type="match status" value="1"/>
</dbReference>
<protein>
    <submittedName>
        <fullName evidence="10">Isovaleryl-CoA dehydrogenase</fullName>
    </submittedName>
</protein>
<dbReference type="Gene3D" id="2.40.110.20">
    <property type="match status" value="1"/>
</dbReference>
<dbReference type="Pfam" id="PF00441">
    <property type="entry name" value="Acyl-CoA_dh_1"/>
    <property type="match status" value="1"/>
</dbReference>
<evidence type="ECO:0000259" key="9">
    <source>
        <dbReference type="Pfam" id="PF18158"/>
    </source>
</evidence>
<dbReference type="SUPFAM" id="SSF47203">
    <property type="entry name" value="Acyl-CoA dehydrogenase C-terminal domain-like"/>
    <property type="match status" value="1"/>
</dbReference>
<sequence length="555" mass="59728">MAHRAPSETLATHTVTNQPPDYAPCDLWRTDTALREAVRREGAGWAEEALASLGAEAGSAGVMEWGEQANRHPPEFRPFDRYGRRIDEVEFHPAYHSLMETAFRHRIQAIAWTAGRPGGHVAHAAMGYLMTQAEAGVLCPVAMTYAAVPALKRQPELAAEWLPRLLSDRYDPRFIPAVEKTGATIGMAMTEKQGGSDVRANTTVAHPLDGGGAGRPYRLTGHKWFCSAPMSDAFLTLARTGGGLSCFLVPRWLPDGTRNAIRIQRLKDKLGNRSNASAEIDYDGAEAVMIGEEGRGVAGIIEMVHHTRLDCGYAAAGLMRAALSRALHHAGHRSAFGDLLIRQPLMRPVLADLALESEAAVALVLRVARAFDAGEADPAARAFARLAVAIMKYWVAKRCPALVYEALECHGGNGYVEDGIMPRLYREAPLNAIWEGSGNVIALDVLRTLDREPAALAALETELAATRGMDARLDGWVAGIRSMLTDPAALVPQARRLVERLALALQAGLLLRHAPPAVADAFCASRLGGDWGHLFGTLPPGTDTDAILERAGAPG</sequence>
<keyword evidence="3 5" id="KW-0285">Flavoprotein</keyword>
<dbReference type="EMBL" id="CP029354">
    <property type="protein sequence ID" value="AWK88113.1"/>
    <property type="molecule type" value="Genomic_DNA"/>
</dbReference>
<evidence type="ECO:0000313" key="10">
    <source>
        <dbReference type="EMBL" id="AWK88113.1"/>
    </source>
</evidence>
<dbReference type="Pfam" id="PF02770">
    <property type="entry name" value="Acyl-CoA_dh_M"/>
    <property type="match status" value="1"/>
</dbReference>
<dbReference type="OrthoDB" id="9771038at2"/>
<dbReference type="Proteomes" id="UP000245629">
    <property type="component" value="Chromosome 3"/>
</dbReference>
<comment type="cofactor">
    <cofactor evidence="1 5">
        <name>FAD</name>
        <dbReference type="ChEBI" id="CHEBI:57692"/>
    </cofactor>
</comment>
<evidence type="ECO:0000256" key="2">
    <source>
        <dbReference type="ARBA" id="ARBA00009347"/>
    </source>
</evidence>
<comment type="similarity">
    <text evidence="2 5">Belongs to the acyl-CoA dehydrogenase family.</text>
</comment>
<feature type="domain" description="Acyl-CoA oxidase/dehydrogenase middle" evidence="8">
    <location>
        <begin position="186"/>
        <end position="283"/>
    </location>
</feature>
<dbReference type="RefSeq" id="WP_109330042.1">
    <property type="nucleotide sequence ID" value="NZ_CP029354.1"/>
</dbReference>
<feature type="domain" description="Acyl-CoA dehydrogenase/oxidase C-terminal" evidence="7">
    <location>
        <begin position="294"/>
        <end position="447"/>
    </location>
</feature>
<proteinExistence type="inferred from homology"/>
<feature type="region of interest" description="Disordered" evidence="6">
    <location>
        <begin position="1"/>
        <end position="21"/>
    </location>
</feature>
<dbReference type="GO" id="GO:0003995">
    <property type="term" value="F:acyl-CoA dehydrogenase activity"/>
    <property type="evidence" value="ECO:0007669"/>
    <property type="project" value="InterPro"/>
</dbReference>
<dbReference type="SUPFAM" id="SSF56645">
    <property type="entry name" value="Acyl-CoA dehydrogenase NM domain-like"/>
    <property type="match status" value="1"/>
</dbReference>
<feature type="domain" description="Adaptive response protein AidB N-terminal" evidence="9">
    <location>
        <begin position="17"/>
        <end position="172"/>
    </location>
</feature>
<organism evidence="10 11">
    <name type="scientific">Azospirillum thermophilum</name>
    <dbReference type="NCBI Taxonomy" id="2202148"/>
    <lineage>
        <taxon>Bacteria</taxon>
        <taxon>Pseudomonadati</taxon>
        <taxon>Pseudomonadota</taxon>
        <taxon>Alphaproteobacteria</taxon>
        <taxon>Rhodospirillales</taxon>
        <taxon>Azospirillaceae</taxon>
        <taxon>Azospirillum</taxon>
    </lineage>
</organism>
<feature type="compositionally biased region" description="Polar residues" evidence="6">
    <location>
        <begin position="9"/>
        <end position="19"/>
    </location>
</feature>
<dbReference type="InterPro" id="IPR036250">
    <property type="entry name" value="AcylCo_DH-like_C"/>
</dbReference>
<evidence type="ECO:0000259" key="8">
    <source>
        <dbReference type="Pfam" id="PF02770"/>
    </source>
</evidence>
<dbReference type="KEGG" id="azz:DEW08_18460"/>
<dbReference type="Pfam" id="PF18158">
    <property type="entry name" value="AidB_N"/>
    <property type="match status" value="1"/>
</dbReference>